<dbReference type="EMBL" id="JANLCJ010000027">
    <property type="protein sequence ID" value="MCS5736430.1"/>
    <property type="molecule type" value="Genomic_DNA"/>
</dbReference>
<accession>A0ABT2H912</accession>
<evidence type="ECO:0000313" key="1">
    <source>
        <dbReference type="EMBL" id="MCS5736430.1"/>
    </source>
</evidence>
<proteinExistence type="predicted"/>
<sequence length="94" mass="10058">MVNITNLEASFTNARILFRIGLGNEFKAPKIKVGGTDKSGISVEIEKTSLIGGIMAKGNLNGKQTDIDFNSVSGLTPFKMTSVSTQDKVTMFAD</sequence>
<reference evidence="1" key="1">
    <citation type="submission" date="2022-08" db="EMBL/GenBank/DDBJ databases">
        <authorList>
            <person name="Deng Y."/>
            <person name="Han X.-F."/>
            <person name="Zhang Y.-Q."/>
        </authorList>
    </citation>
    <scope>NUCLEOTIDE SEQUENCE</scope>
    <source>
        <strain evidence="1">CPCC 203386</strain>
    </source>
</reference>
<comment type="caution">
    <text evidence="1">The sequence shown here is derived from an EMBL/GenBank/DDBJ whole genome shotgun (WGS) entry which is preliminary data.</text>
</comment>
<dbReference type="RefSeq" id="WP_259542361.1">
    <property type="nucleotide sequence ID" value="NZ_JANLCJ010000027.1"/>
</dbReference>
<protein>
    <submittedName>
        <fullName evidence="1">Uncharacterized protein</fullName>
    </submittedName>
</protein>
<evidence type="ECO:0000313" key="2">
    <source>
        <dbReference type="Proteomes" id="UP001165586"/>
    </source>
</evidence>
<gene>
    <name evidence="1" type="ORF">N1032_22095</name>
</gene>
<name>A0ABT2H912_9MICO</name>
<organism evidence="1 2">
    <name type="scientific">Herbiconiux daphne</name>
    <dbReference type="NCBI Taxonomy" id="2970914"/>
    <lineage>
        <taxon>Bacteria</taxon>
        <taxon>Bacillati</taxon>
        <taxon>Actinomycetota</taxon>
        <taxon>Actinomycetes</taxon>
        <taxon>Micrococcales</taxon>
        <taxon>Microbacteriaceae</taxon>
        <taxon>Herbiconiux</taxon>
    </lineage>
</organism>
<keyword evidence="2" id="KW-1185">Reference proteome</keyword>
<dbReference type="Proteomes" id="UP001165586">
    <property type="component" value="Unassembled WGS sequence"/>
</dbReference>